<gene>
    <name evidence="2" type="ORF">SAMN04489764_3185</name>
</gene>
<dbReference type="AlphaFoldDB" id="A0A1H1FUF1"/>
<name>A0A1H1FUF1_9ACTN</name>
<dbReference type="OrthoDB" id="5184759at2"/>
<keyword evidence="3" id="KW-1185">Reference proteome</keyword>
<sequence length="280" mass="30055">MAARGFQPVLARLLADPGLIDELHGDPEAFAARHGTDAEVVDRLRAIDPARLRLTAALRQKKNRWHMRENFPASAALIERLAREDAVFAAAVERAGLFSGGSVDGFARRLAAFAETLPEEGPTLVLRELIAFELLWREVRERPAASAVPPGEPPERASAALQGEASGAAGPSAPRLAAGIRLARFAIPVAKAHRQITAGLPPTGIDPEPTCYVLSCDEGLQTRVSRIPPALHALLSLCDGTMGAREIAERLGFALSDVERALRTAREKGFLAAPRQEVRP</sequence>
<evidence type="ECO:0000313" key="2">
    <source>
        <dbReference type="EMBL" id="SDR04450.1"/>
    </source>
</evidence>
<organism evidence="2 3">
    <name type="scientific">Thermostaphylospora chromogena</name>
    <dbReference type="NCBI Taxonomy" id="35622"/>
    <lineage>
        <taxon>Bacteria</taxon>
        <taxon>Bacillati</taxon>
        <taxon>Actinomycetota</taxon>
        <taxon>Actinomycetes</taxon>
        <taxon>Streptosporangiales</taxon>
        <taxon>Thermomonosporaceae</taxon>
        <taxon>Thermostaphylospora</taxon>
    </lineage>
</organism>
<feature type="region of interest" description="Disordered" evidence="1">
    <location>
        <begin position="143"/>
        <end position="172"/>
    </location>
</feature>
<proteinExistence type="predicted"/>
<dbReference type="EMBL" id="FNKK01000002">
    <property type="protein sequence ID" value="SDR04450.1"/>
    <property type="molecule type" value="Genomic_DNA"/>
</dbReference>
<evidence type="ECO:0000256" key="1">
    <source>
        <dbReference type="SAM" id="MobiDB-lite"/>
    </source>
</evidence>
<accession>A0A1H1FUF1</accession>
<feature type="compositionally biased region" description="Low complexity" evidence="1">
    <location>
        <begin position="163"/>
        <end position="172"/>
    </location>
</feature>
<reference evidence="2 3" key="1">
    <citation type="submission" date="2016-10" db="EMBL/GenBank/DDBJ databases">
        <authorList>
            <person name="de Groot N.N."/>
        </authorList>
    </citation>
    <scope>NUCLEOTIDE SEQUENCE [LARGE SCALE GENOMIC DNA]</scope>
    <source>
        <strain evidence="2 3">DSM 43794</strain>
    </source>
</reference>
<protein>
    <submittedName>
        <fullName evidence="2">Uncharacterized protein</fullName>
    </submittedName>
</protein>
<dbReference type="RefSeq" id="WP_093259733.1">
    <property type="nucleotide sequence ID" value="NZ_FNKK01000002.1"/>
</dbReference>
<dbReference type="Proteomes" id="UP000217103">
    <property type="component" value="Unassembled WGS sequence"/>
</dbReference>
<dbReference type="STRING" id="35622.SAMN04489764_3185"/>
<evidence type="ECO:0000313" key="3">
    <source>
        <dbReference type="Proteomes" id="UP000217103"/>
    </source>
</evidence>